<gene>
    <name evidence="2" type="ORF">BJX63DRAFT_235333</name>
</gene>
<name>A0ABR4HBH9_9EURO</name>
<feature type="region of interest" description="Disordered" evidence="1">
    <location>
        <begin position="46"/>
        <end position="79"/>
    </location>
</feature>
<dbReference type="Proteomes" id="UP001610334">
    <property type="component" value="Unassembled WGS sequence"/>
</dbReference>
<evidence type="ECO:0000313" key="3">
    <source>
        <dbReference type="Proteomes" id="UP001610334"/>
    </source>
</evidence>
<accession>A0ABR4HBH9</accession>
<keyword evidence="3" id="KW-1185">Reference proteome</keyword>
<evidence type="ECO:0000256" key="1">
    <source>
        <dbReference type="SAM" id="MobiDB-lite"/>
    </source>
</evidence>
<feature type="region of interest" description="Disordered" evidence="1">
    <location>
        <begin position="111"/>
        <end position="150"/>
    </location>
</feature>
<protein>
    <submittedName>
        <fullName evidence="2">Uncharacterized protein</fullName>
    </submittedName>
</protein>
<dbReference type="EMBL" id="JBFXLT010000044">
    <property type="protein sequence ID" value="KAL2812823.1"/>
    <property type="molecule type" value="Genomic_DNA"/>
</dbReference>
<organism evidence="2 3">
    <name type="scientific">Aspergillus granulosus</name>
    <dbReference type="NCBI Taxonomy" id="176169"/>
    <lineage>
        <taxon>Eukaryota</taxon>
        <taxon>Fungi</taxon>
        <taxon>Dikarya</taxon>
        <taxon>Ascomycota</taxon>
        <taxon>Pezizomycotina</taxon>
        <taxon>Eurotiomycetes</taxon>
        <taxon>Eurotiomycetidae</taxon>
        <taxon>Eurotiales</taxon>
        <taxon>Aspergillaceae</taxon>
        <taxon>Aspergillus</taxon>
        <taxon>Aspergillus subgen. Nidulantes</taxon>
    </lineage>
</organism>
<feature type="compositionally biased region" description="Polar residues" evidence="1">
    <location>
        <begin position="52"/>
        <end position="67"/>
    </location>
</feature>
<sequence>MCQRQEISLKTLKRQVLGTLSSHFSAYCFFAHIIPEWLSKPGLWSKPKRSNHNPPQAAVNTLPQLQPSPNPAHSLLVNPNSKPAYIQSSILLLHMHTYTYGKRILNGAAHAQRKLSNPPTSKAKNRPISDLPTSNTTVPPSRGKSKVPRT</sequence>
<reference evidence="2 3" key="1">
    <citation type="submission" date="2024-07" db="EMBL/GenBank/DDBJ databases">
        <title>Section-level genome sequencing and comparative genomics of Aspergillus sections Usti and Cavernicolus.</title>
        <authorList>
            <consortium name="Lawrence Berkeley National Laboratory"/>
            <person name="Nybo J.L."/>
            <person name="Vesth T.C."/>
            <person name="Theobald S."/>
            <person name="Frisvad J.C."/>
            <person name="Larsen T.O."/>
            <person name="Kjaerboelling I."/>
            <person name="Rothschild-Mancinelli K."/>
            <person name="Lyhne E.K."/>
            <person name="Kogle M.E."/>
            <person name="Barry K."/>
            <person name="Clum A."/>
            <person name="Na H."/>
            <person name="Ledsgaard L."/>
            <person name="Lin J."/>
            <person name="Lipzen A."/>
            <person name="Kuo A."/>
            <person name="Riley R."/>
            <person name="Mondo S."/>
            <person name="Labutti K."/>
            <person name="Haridas S."/>
            <person name="Pangalinan J."/>
            <person name="Salamov A.A."/>
            <person name="Simmons B.A."/>
            <person name="Magnuson J.K."/>
            <person name="Chen J."/>
            <person name="Drula E."/>
            <person name="Henrissat B."/>
            <person name="Wiebenga A."/>
            <person name="Lubbers R.J."/>
            <person name="Gomes A.C."/>
            <person name="Makela M.R."/>
            <person name="Stajich J."/>
            <person name="Grigoriev I.V."/>
            <person name="Mortensen U.H."/>
            <person name="De Vries R.P."/>
            <person name="Baker S.E."/>
            <person name="Andersen M.R."/>
        </authorList>
    </citation>
    <scope>NUCLEOTIDE SEQUENCE [LARGE SCALE GENOMIC DNA]</scope>
    <source>
        <strain evidence="2 3">CBS 588.65</strain>
    </source>
</reference>
<evidence type="ECO:0000313" key="2">
    <source>
        <dbReference type="EMBL" id="KAL2812823.1"/>
    </source>
</evidence>
<comment type="caution">
    <text evidence="2">The sequence shown here is derived from an EMBL/GenBank/DDBJ whole genome shotgun (WGS) entry which is preliminary data.</text>
</comment>
<proteinExistence type="predicted"/>